<feature type="compositionally biased region" description="Polar residues" evidence="1">
    <location>
        <begin position="1"/>
        <end position="12"/>
    </location>
</feature>
<keyword evidence="3" id="KW-1185">Reference proteome</keyword>
<name>A0A066YZ73_9ACTN</name>
<dbReference type="PATRIC" id="fig|1348663.4.peg.2759"/>
<sequence>MPDSHPQASDQSGAPVPAAVPGPGDRGRRIRPAQLIFEPEGQEPEPERFFDLESIADAGELLSRSTELALAFRAAAERATDFQAIAAAQLADPRRFDALSAEQIAERAEWTPDYAMKMVEYGRSLQRRGPEE</sequence>
<evidence type="ECO:0000256" key="1">
    <source>
        <dbReference type="SAM" id="MobiDB-lite"/>
    </source>
</evidence>
<feature type="compositionally biased region" description="Low complexity" evidence="1">
    <location>
        <begin position="13"/>
        <end position="23"/>
    </location>
</feature>
<proteinExistence type="predicted"/>
<accession>A0A066YZ73</accession>
<dbReference type="EMBL" id="JNBY01000085">
    <property type="protein sequence ID" value="KDN85284.1"/>
    <property type="molecule type" value="Genomic_DNA"/>
</dbReference>
<dbReference type="Proteomes" id="UP000027178">
    <property type="component" value="Unassembled WGS sequence"/>
</dbReference>
<protein>
    <submittedName>
        <fullName evidence="2">Uncharacterized protein</fullName>
    </submittedName>
</protein>
<comment type="caution">
    <text evidence="2">The sequence shown here is derived from an EMBL/GenBank/DDBJ whole genome shotgun (WGS) entry which is preliminary data.</text>
</comment>
<dbReference type="RefSeq" id="WP_244305321.1">
    <property type="nucleotide sequence ID" value="NZ_KK853997.1"/>
</dbReference>
<organism evidence="2 3">
    <name type="scientific">Kitasatospora cheerisanensis KCTC 2395</name>
    <dbReference type="NCBI Taxonomy" id="1348663"/>
    <lineage>
        <taxon>Bacteria</taxon>
        <taxon>Bacillati</taxon>
        <taxon>Actinomycetota</taxon>
        <taxon>Actinomycetes</taxon>
        <taxon>Kitasatosporales</taxon>
        <taxon>Streptomycetaceae</taxon>
        <taxon>Kitasatospora</taxon>
    </lineage>
</organism>
<evidence type="ECO:0000313" key="3">
    <source>
        <dbReference type="Proteomes" id="UP000027178"/>
    </source>
</evidence>
<gene>
    <name evidence="2" type="ORF">KCH_28650</name>
</gene>
<feature type="region of interest" description="Disordered" evidence="1">
    <location>
        <begin position="1"/>
        <end position="33"/>
    </location>
</feature>
<dbReference type="HOGENOM" id="CLU_161420_0_0_11"/>
<dbReference type="AlphaFoldDB" id="A0A066YZ73"/>
<dbReference type="eggNOG" id="ENOG5033ZGD">
    <property type="taxonomic scope" value="Bacteria"/>
</dbReference>
<reference evidence="2 3" key="1">
    <citation type="submission" date="2014-05" db="EMBL/GenBank/DDBJ databases">
        <title>Draft Genome Sequence of Kitasatospora cheerisanensis KCTC 2395.</title>
        <authorList>
            <person name="Nam D.H."/>
        </authorList>
    </citation>
    <scope>NUCLEOTIDE SEQUENCE [LARGE SCALE GENOMIC DNA]</scope>
    <source>
        <strain evidence="2 3">KCTC 2395</strain>
    </source>
</reference>
<evidence type="ECO:0000313" key="2">
    <source>
        <dbReference type="EMBL" id="KDN85284.1"/>
    </source>
</evidence>